<evidence type="ECO:0000256" key="9">
    <source>
        <dbReference type="SAM" id="SignalP"/>
    </source>
</evidence>
<dbReference type="Pfam" id="PF01758">
    <property type="entry name" value="SBF"/>
    <property type="match status" value="1"/>
</dbReference>
<name>A0AAE1FUK9_PETCI</name>
<evidence type="ECO:0000256" key="4">
    <source>
        <dbReference type="ARBA" id="ARBA00022847"/>
    </source>
</evidence>
<feature type="transmembrane region" description="Helical" evidence="8">
    <location>
        <begin position="403"/>
        <end position="423"/>
    </location>
</feature>
<organism evidence="10 11">
    <name type="scientific">Petrolisthes cinctipes</name>
    <name type="common">Flat porcelain crab</name>
    <dbReference type="NCBI Taxonomy" id="88211"/>
    <lineage>
        <taxon>Eukaryota</taxon>
        <taxon>Metazoa</taxon>
        <taxon>Ecdysozoa</taxon>
        <taxon>Arthropoda</taxon>
        <taxon>Crustacea</taxon>
        <taxon>Multicrustacea</taxon>
        <taxon>Malacostraca</taxon>
        <taxon>Eumalacostraca</taxon>
        <taxon>Eucarida</taxon>
        <taxon>Decapoda</taxon>
        <taxon>Pleocyemata</taxon>
        <taxon>Anomura</taxon>
        <taxon>Galatheoidea</taxon>
        <taxon>Porcellanidae</taxon>
        <taxon>Petrolisthes</taxon>
    </lineage>
</organism>
<dbReference type="InterPro" id="IPR002657">
    <property type="entry name" value="BilAc:Na_symport/Acr3"/>
</dbReference>
<dbReference type="InterPro" id="IPR038770">
    <property type="entry name" value="Na+/solute_symporter_sf"/>
</dbReference>
<keyword evidence="11" id="KW-1185">Reference proteome</keyword>
<feature type="transmembrane region" description="Helical" evidence="8">
    <location>
        <begin position="183"/>
        <end position="203"/>
    </location>
</feature>
<evidence type="ECO:0000256" key="6">
    <source>
        <dbReference type="ARBA" id="ARBA00023136"/>
    </source>
</evidence>
<dbReference type="EMBL" id="JAWQEG010001586">
    <property type="protein sequence ID" value="KAK3878118.1"/>
    <property type="molecule type" value="Genomic_DNA"/>
</dbReference>
<feature type="region of interest" description="Disordered" evidence="7">
    <location>
        <begin position="473"/>
        <end position="494"/>
    </location>
</feature>
<evidence type="ECO:0000256" key="3">
    <source>
        <dbReference type="ARBA" id="ARBA00022692"/>
    </source>
</evidence>
<keyword evidence="4" id="KW-0769">Symport</keyword>
<reference evidence="10" key="1">
    <citation type="submission" date="2023-10" db="EMBL/GenBank/DDBJ databases">
        <title>Genome assemblies of two species of porcelain crab, Petrolisthes cinctipes and Petrolisthes manimaculis (Anomura: Porcellanidae).</title>
        <authorList>
            <person name="Angst P."/>
        </authorList>
    </citation>
    <scope>NUCLEOTIDE SEQUENCE</scope>
    <source>
        <strain evidence="10">PB745_01</strain>
        <tissue evidence="10">Gill</tissue>
    </source>
</reference>
<evidence type="ECO:0000256" key="1">
    <source>
        <dbReference type="ARBA" id="ARBA00004141"/>
    </source>
</evidence>
<sequence>MKTHVVIFLVLSVACCSCWGVWLETFHDVGGEEWKVPEDTVHALTFSLRLNSTDLIHTDPWSLEEAILEVTVVPDEEWKLDWVNRSVQFTGQEAMDEVNKSLAFSGYYWGRTQVSFYLTRDDLHPGTNYTLLRDDLVIIVDRKVHSVDIIFIVFGSIFVLGNNVNMGGQLDLEIIRGVLRRPLGPLCGFISQFAVMPLITFGMGELFFPDPLYRLGLFTLGSSPGGIMSNFWTLMFNGDINLSITMTAVSTIAAMGMMPLWLFTLGRRLLHENDNLQVPFGNLVASLVSLTVPVALGVLIRIKRPAWADMGGRFIKPFTLIIILIFMTVRHMHTLFELLFLHSFIHSFTLVIILIFMTLGVYNSYKVFTMMTWEMAVAGLMVSVVGYSVGALLAKLMCLGKPQIVAVSIETAFQNAGVTFMLLKLSLPSPDSDLAALPVMAAMMLTGPPLIILYVILIILNRLFGWCPTSQTTHRRLPQGEEQEEEKETKSPPSLENEAKILSGVSYMPASPSLEKYPGGNTSNHYGIILNGFTKKKLLEGDERILDP</sequence>
<dbReference type="GO" id="GO:0015293">
    <property type="term" value="F:symporter activity"/>
    <property type="evidence" value="ECO:0007669"/>
    <property type="project" value="UniProtKB-KW"/>
</dbReference>
<evidence type="ECO:0000256" key="2">
    <source>
        <dbReference type="ARBA" id="ARBA00006528"/>
    </source>
</evidence>
<protein>
    <recommendedName>
        <fullName evidence="12">Solute carrier family 10 member 6</fullName>
    </recommendedName>
</protein>
<dbReference type="AlphaFoldDB" id="A0AAE1FUK9"/>
<proteinExistence type="inferred from homology"/>
<comment type="similarity">
    <text evidence="2">Belongs to the bile acid:sodium symporter (BASS) (TC 2.A.28) family.</text>
</comment>
<evidence type="ECO:0000256" key="7">
    <source>
        <dbReference type="SAM" id="MobiDB-lite"/>
    </source>
</evidence>
<dbReference type="PANTHER" id="PTHR10361">
    <property type="entry name" value="SODIUM-BILE ACID COTRANSPORTER"/>
    <property type="match status" value="1"/>
</dbReference>
<dbReference type="InterPro" id="IPR004710">
    <property type="entry name" value="Bilac:Na_transpt"/>
</dbReference>
<keyword evidence="9" id="KW-0732">Signal</keyword>
<feature type="signal peptide" evidence="9">
    <location>
        <begin position="1"/>
        <end position="20"/>
    </location>
</feature>
<comment type="subcellular location">
    <subcellularLocation>
        <location evidence="1">Membrane</location>
        <topology evidence="1">Multi-pass membrane protein</topology>
    </subcellularLocation>
</comment>
<dbReference type="GO" id="GO:0016020">
    <property type="term" value="C:membrane"/>
    <property type="evidence" value="ECO:0007669"/>
    <property type="project" value="UniProtKB-SubCell"/>
</dbReference>
<evidence type="ECO:0008006" key="12">
    <source>
        <dbReference type="Google" id="ProtNLM"/>
    </source>
</evidence>
<keyword evidence="4" id="KW-0813">Transport</keyword>
<gene>
    <name evidence="10" type="ORF">Pcinc_017229</name>
</gene>
<evidence type="ECO:0000313" key="11">
    <source>
        <dbReference type="Proteomes" id="UP001286313"/>
    </source>
</evidence>
<evidence type="ECO:0000256" key="5">
    <source>
        <dbReference type="ARBA" id="ARBA00022989"/>
    </source>
</evidence>
<feature type="transmembrane region" description="Helical" evidence="8">
    <location>
        <begin position="314"/>
        <end position="332"/>
    </location>
</feature>
<dbReference type="PROSITE" id="PS51257">
    <property type="entry name" value="PROKAR_LIPOPROTEIN"/>
    <property type="match status" value="1"/>
</dbReference>
<dbReference type="Gene3D" id="1.20.1530.20">
    <property type="match status" value="1"/>
</dbReference>
<keyword evidence="5 8" id="KW-1133">Transmembrane helix</keyword>
<feature type="transmembrane region" description="Helical" evidence="8">
    <location>
        <begin position="283"/>
        <end position="302"/>
    </location>
</feature>
<comment type="caution">
    <text evidence="10">The sequence shown here is derived from an EMBL/GenBank/DDBJ whole genome shotgun (WGS) entry which is preliminary data.</text>
</comment>
<keyword evidence="6 8" id="KW-0472">Membrane</keyword>
<dbReference type="Proteomes" id="UP001286313">
    <property type="component" value="Unassembled WGS sequence"/>
</dbReference>
<accession>A0AAE1FUK9</accession>
<feature type="transmembrane region" description="Helical" evidence="8">
    <location>
        <begin position="144"/>
        <end position="162"/>
    </location>
</feature>
<keyword evidence="3 8" id="KW-0812">Transmembrane</keyword>
<feature type="transmembrane region" description="Helical" evidence="8">
    <location>
        <begin position="344"/>
        <end position="365"/>
    </location>
</feature>
<feature type="transmembrane region" description="Helical" evidence="8">
    <location>
        <begin position="435"/>
        <end position="460"/>
    </location>
</feature>
<feature type="transmembrane region" description="Helical" evidence="8">
    <location>
        <begin position="377"/>
        <end position="397"/>
    </location>
</feature>
<dbReference type="PANTHER" id="PTHR10361:SF28">
    <property type="entry name" value="P3 PROTEIN-RELATED"/>
    <property type="match status" value="1"/>
</dbReference>
<feature type="chain" id="PRO_5042017195" description="Solute carrier family 10 member 6" evidence="9">
    <location>
        <begin position="21"/>
        <end position="548"/>
    </location>
</feature>
<evidence type="ECO:0000256" key="8">
    <source>
        <dbReference type="SAM" id="Phobius"/>
    </source>
</evidence>
<feature type="transmembrane region" description="Helical" evidence="8">
    <location>
        <begin position="242"/>
        <end position="263"/>
    </location>
</feature>
<evidence type="ECO:0000313" key="10">
    <source>
        <dbReference type="EMBL" id="KAK3878118.1"/>
    </source>
</evidence>